<feature type="chain" id="PRO_5005820848" description="Lipoprotein" evidence="2">
    <location>
        <begin position="31"/>
        <end position="205"/>
    </location>
</feature>
<evidence type="ECO:0000256" key="1">
    <source>
        <dbReference type="SAM" id="MobiDB-lite"/>
    </source>
</evidence>
<dbReference type="Gene3D" id="2.40.480.10">
    <property type="entry name" value="Allene oxide cyclase-like"/>
    <property type="match status" value="1"/>
</dbReference>
<feature type="signal peptide" evidence="2">
    <location>
        <begin position="1"/>
        <end position="30"/>
    </location>
</feature>
<dbReference type="RefSeq" id="WP_030826814.1">
    <property type="nucleotide sequence ID" value="NZ_LGCN01000074.1"/>
</dbReference>
<dbReference type="SMR" id="A0A0M8QLY2"/>
<comment type="caution">
    <text evidence="3">The sequence shown here is derived from an EMBL/GenBank/DDBJ whole genome shotgun (WGS) entry which is preliminary data.</text>
</comment>
<dbReference type="Proteomes" id="UP000037773">
    <property type="component" value="Unassembled WGS sequence"/>
</dbReference>
<feature type="compositionally biased region" description="Low complexity" evidence="1">
    <location>
        <begin position="190"/>
        <end position="205"/>
    </location>
</feature>
<proteinExistence type="predicted"/>
<evidence type="ECO:0008006" key="5">
    <source>
        <dbReference type="Google" id="ProtNLM"/>
    </source>
</evidence>
<protein>
    <recommendedName>
        <fullName evidence="5">Lipoprotein</fullName>
    </recommendedName>
</protein>
<dbReference type="PATRIC" id="fig|36816.3.peg.1507"/>
<dbReference type="OrthoDB" id="5195420at2"/>
<evidence type="ECO:0000256" key="2">
    <source>
        <dbReference type="SAM" id="SignalP"/>
    </source>
</evidence>
<dbReference type="SUPFAM" id="SSF141493">
    <property type="entry name" value="Allene oxide cyclase-like"/>
    <property type="match status" value="1"/>
</dbReference>
<keyword evidence="4" id="KW-1185">Reference proteome</keyword>
<evidence type="ECO:0000313" key="3">
    <source>
        <dbReference type="EMBL" id="KOT42581.1"/>
    </source>
</evidence>
<gene>
    <name evidence="3" type="ORF">ADK41_07045</name>
</gene>
<feature type="region of interest" description="Disordered" evidence="1">
    <location>
        <begin position="182"/>
        <end position="205"/>
    </location>
</feature>
<sequence>MGFAGRPFIFLTVAVLGCSAGLAVITSASADVAPRKAAPTAAARPGDGSSVKSRAIRVEARLRVGEELDLGATGRSIGDQFVFSGDLSSAEGAGERLVGRIGGFCVITDLERNAGPCTSTAVLPEGQITIQGEQAGIPVPAPVVNAITGGTGEFRKARGQVTQRVLTPATWQLTFEVADVPPHRAEDGRSPSAAPMPVSPSFLGK</sequence>
<dbReference type="InterPro" id="IPR034871">
    <property type="entry name" value="Allene_oxi_cyc_sf"/>
</dbReference>
<reference evidence="3 4" key="1">
    <citation type="submission" date="2015-07" db="EMBL/GenBank/DDBJ databases">
        <authorList>
            <person name="Noorani M."/>
        </authorList>
    </citation>
    <scope>NUCLEOTIDE SEQUENCE [LARGE SCALE GENOMIC DNA]</scope>
    <source>
        <strain evidence="3 4">NRRL B-24567</strain>
    </source>
</reference>
<dbReference type="EMBL" id="LGCN01000074">
    <property type="protein sequence ID" value="KOT42581.1"/>
    <property type="molecule type" value="Genomic_DNA"/>
</dbReference>
<organism evidence="3 4">
    <name type="scientific">Streptomyces caelestis</name>
    <dbReference type="NCBI Taxonomy" id="36816"/>
    <lineage>
        <taxon>Bacteria</taxon>
        <taxon>Bacillati</taxon>
        <taxon>Actinomycetota</taxon>
        <taxon>Actinomycetes</taxon>
        <taxon>Kitasatosporales</taxon>
        <taxon>Streptomycetaceae</taxon>
        <taxon>Streptomyces</taxon>
    </lineage>
</organism>
<dbReference type="GO" id="GO:0046423">
    <property type="term" value="F:allene-oxide cyclase activity"/>
    <property type="evidence" value="ECO:0007669"/>
    <property type="project" value="InterPro"/>
</dbReference>
<dbReference type="PROSITE" id="PS51257">
    <property type="entry name" value="PROKAR_LIPOPROTEIN"/>
    <property type="match status" value="1"/>
</dbReference>
<dbReference type="AlphaFoldDB" id="A0A0M8QLY2"/>
<dbReference type="InterPro" id="IPR044859">
    <property type="entry name" value="Allene_oxi_cyc_Dirigent"/>
</dbReference>
<evidence type="ECO:0000313" key="4">
    <source>
        <dbReference type="Proteomes" id="UP000037773"/>
    </source>
</evidence>
<keyword evidence="2" id="KW-0732">Signal</keyword>
<name>A0A0M8QLY2_9ACTN</name>
<accession>A0A0M8QLY2</accession>
<dbReference type="GO" id="GO:0009695">
    <property type="term" value="P:jasmonic acid biosynthetic process"/>
    <property type="evidence" value="ECO:0007669"/>
    <property type="project" value="InterPro"/>
</dbReference>